<comment type="caution">
    <text evidence="2">The sequence shown here is derived from an EMBL/GenBank/DDBJ whole genome shotgun (WGS) entry which is preliminary data.</text>
</comment>
<sequence>MILMDNGEIENESSSGDEMSPLEDCSDVEVAKPIHGVVLVTRRALSIQPKKDGDVECHINDKVYSMIIDNGSCTNVAGTLLVEKLNIQIEKHPNPYRLQWLNDCGDIRMAK</sequence>
<dbReference type="PANTHER" id="PTHR35046">
    <property type="entry name" value="ZINC KNUCKLE (CCHC-TYPE) FAMILY PROTEIN"/>
    <property type="match status" value="1"/>
</dbReference>
<feature type="region of interest" description="Disordered" evidence="1">
    <location>
        <begin position="1"/>
        <end position="22"/>
    </location>
</feature>
<dbReference type="OrthoDB" id="695705at2759"/>
<protein>
    <submittedName>
        <fullName evidence="2">Uncharacterized protein</fullName>
    </submittedName>
</protein>
<proteinExistence type="predicted"/>
<reference evidence="2" key="1">
    <citation type="submission" date="2018-05" db="EMBL/GenBank/DDBJ databases">
        <title>Draft genome of Mucuna pruriens seed.</title>
        <authorList>
            <person name="Nnadi N.E."/>
            <person name="Vos R."/>
            <person name="Hasami M.H."/>
            <person name="Devisetty U.K."/>
            <person name="Aguiy J.C."/>
        </authorList>
    </citation>
    <scope>NUCLEOTIDE SEQUENCE [LARGE SCALE GENOMIC DNA]</scope>
    <source>
        <strain evidence="2">JCA_2017</strain>
    </source>
</reference>
<evidence type="ECO:0000313" key="2">
    <source>
        <dbReference type="EMBL" id="RDY00745.1"/>
    </source>
</evidence>
<gene>
    <name evidence="2" type="ORF">CR513_16037</name>
</gene>
<dbReference type="AlphaFoldDB" id="A0A371HDB6"/>
<dbReference type="PANTHER" id="PTHR35046:SF26">
    <property type="entry name" value="RNA-DIRECTED DNA POLYMERASE"/>
    <property type="match status" value="1"/>
</dbReference>
<name>A0A371HDB6_MUCPR</name>
<keyword evidence="3" id="KW-1185">Reference proteome</keyword>
<dbReference type="EMBL" id="QJKJ01002917">
    <property type="protein sequence ID" value="RDY00745.1"/>
    <property type="molecule type" value="Genomic_DNA"/>
</dbReference>
<organism evidence="2 3">
    <name type="scientific">Mucuna pruriens</name>
    <name type="common">Velvet bean</name>
    <name type="synonym">Dolichos pruriens</name>
    <dbReference type="NCBI Taxonomy" id="157652"/>
    <lineage>
        <taxon>Eukaryota</taxon>
        <taxon>Viridiplantae</taxon>
        <taxon>Streptophyta</taxon>
        <taxon>Embryophyta</taxon>
        <taxon>Tracheophyta</taxon>
        <taxon>Spermatophyta</taxon>
        <taxon>Magnoliopsida</taxon>
        <taxon>eudicotyledons</taxon>
        <taxon>Gunneridae</taxon>
        <taxon>Pentapetalae</taxon>
        <taxon>rosids</taxon>
        <taxon>fabids</taxon>
        <taxon>Fabales</taxon>
        <taxon>Fabaceae</taxon>
        <taxon>Papilionoideae</taxon>
        <taxon>50 kb inversion clade</taxon>
        <taxon>NPAAA clade</taxon>
        <taxon>indigoferoid/millettioid clade</taxon>
        <taxon>Phaseoleae</taxon>
        <taxon>Mucuna</taxon>
    </lineage>
</organism>
<evidence type="ECO:0000256" key="1">
    <source>
        <dbReference type="SAM" id="MobiDB-lite"/>
    </source>
</evidence>
<accession>A0A371HDB6</accession>
<evidence type="ECO:0000313" key="3">
    <source>
        <dbReference type="Proteomes" id="UP000257109"/>
    </source>
</evidence>
<feature type="non-terminal residue" evidence="2">
    <location>
        <position position="1"/>
    </location>
</feature>
<dbReference type="Proteomes" id="UP000257109">
    <property type="component" value="Unassembled WGS sequence"/>
</dbReference>